<organism evidence="2 3">
    <name type="scientific">Hydrogenoanaerobacterium saccharovorans</name>
    <dbReference type="NCBI Taxonomy" id="474960"/>
    <lineage>
        <taxon>Bacteria</taxon>
        <taxon>Bacillati</taxon>
        <taxon>Bacillota</taxon>
        <taxon>Clostridia</taxon>
        <taxon>Eubacteriales</taxon>
        <taxon>Oscillospiraceae</taxon>
        <taxon>Hydrogenoanaerobacterium</taxon>
    </lineage>
</organism>
<keyword evidence="3" id="KW-1185">Reference proteome</keyword>
<protein>
    <submittedName>
        <fullName evidence="2">Uncharacterized protein</fullName>
    </submittedName>
</protein>
<dbReference type="Proteomes" id="UP000724149">
    <property type="component" value="Unassembled WGS sequence"/>
</dbReference>
<evidence type="ECO:0000256" key="1">
    <source>
        <dbReference type="SAM" id="MobiDB-lite"/>
    </source>
</evidence>
<feature type="compositionally biased region" description="Polar residues" evidence="1">
    <location>
        <begin position="101"/>
        <end position="117"/>
    </location>
</feature>
<gene>
    <name evidence="2" type="ORF">H9X81_10260</name>
</gene>
<proteinExistence type="predicted"/>
<comment type="caution">
    <text evidence="2">The sequence shown here is derived from an EMBL/GenBank/DDBJ whole genome shotgun (WGS) entry which is preliminary data.</text>
</comment>
<sequence>MGYLEVSVRKIYDYELKGDGYKFQAAYVPVQFIRTDELSKPICRAGQYYFFGFSFEELYHSAEATKKELDNALRLQLQWVKLSEQKLKEWDNLPSLIHENTSTSQKNQQSPSTQDNQPVKGALPEAGTWKIISATAQARENGACVGYCAILVNGSTGKEEARVSGGGKATNLQRVFLRSIRDVIQKGKKLGKNTTICICTSDSTIVEMFQKGYLRVYANRGWKTKNGSELPNLDFWKVIWKYTAEYQMTAKLCSESSPELYPCYEVAMQNAEQVYQLSLEK</sequence>
<dbReference type="SUPFAM" id="SSF53098">
    <property type="entry name" value="Ribonuclease H-like"/>
    <property type="match status" value="1"/>
</dbReference>
<name>A0ABS2GRD6_9FIRM</name>
<accession>A0ABS2GRD6</accession>
<dbReference type="EMBL" id="JACSNR010000010">
    <property type="protein sequence ID" value="MBM6924065.1"/>
    <property type="molecule type" value="Genomic_DNA"/>
</dbReference>
<evidence type="ECO:0000313" key="2">
    <source>
        <dbReference type="EMBL" id="MBM6924065.1"/>
    </source>
</evidence>
<dbReference type="InterPro" id="IPR036397">
    <property type="entry name" value="RNaseH_sf"/>
</dbReference>
<feature type="region of interest" description="Disordered" evidence="1">
    <location>
        <begin position="101"/>
        <end position="120"/>
    </location>
</feature>
<dbReference type="Gene3D" id="3.30.420.10">
    <property type="entry name" value="Ribonuclease H-like superfamily/Ribonuclease H"/>
    <property type="match status" value="1"/>
</dbReference>
<dbReference type="InterPro" id="IPR012337">
    <property type="entry name" value="RNaseH-like_sf"/>
</dbReference>
<reference evidence="2 3" key="1">
    <citation type="journal article" date="2021" name="Sci. Rep.">
        <title>The distribution of antibiotic resistance genes in chicken gut microbiota commensals.</title>
        <authorList>
            <person name="Juricova H."/>
            <person name="Matiasovicova J."/>
            <person name="Kubasova T."/>
            <person name="Cejkova D."/>
            <person name="Rychlik I."/>
        </authorList>
    </citation>
    <scope>NUCLEOTIDE SEQUENCE [LARGE SCALE GENOMIC DNA]</scope>
    <source>
        <strain evidence="2 3">An564</strain>
    </source>
</reference>
<evidence type="ECO:0000313" key="3">
    <source>
        <dbReference type="Proteomes" id="UP000724149"/>
    </source>
</evidence>